<comment type="caution">
    <text evidence="2">The sequence shown here is derived from an EMBL/GenBank/DDBJ whole genome shotgun (WGS) entry which is preliminary data.</text>
</comment>
<accession>A0A1G4BSJ0</accession>
<gene>
    <name evidence="2" type="ORF">CORC01_00212</name>
</gene>
<dbReference type="RefSeq" id="XP_022481495.1">
    <property type="nucleotide sequence ID" value="XM_022611870.1"/>
</dbReference>
<dbReference type="Proteomes" id="UP000176998">
    <property type="component" value="Unassembled WGS sequence"/>
</dbReference>
<organism evidence="2 3">
    <name type="scientific">Colletotrichum orchidophilum</name>
    <dbReference type="NCBI Taxonomy" id="1209926"/>
    <lineage>
        <taxon>Eukaryota</taxon>
        <taxon>Fungi</taxon>
        <taxon>Dikarya</taxon>
        <taxon>Ascomycota</taxon>
        <taxon>Pezizomycotina</taxon>
        <taxon>Sordariomycetes</taxon>
        <taxon>Hypocreomycetidae</taxon>
        <taxon>Glomerellales</taxon>
        <taxon>Glomerellaceae</taxon>
        <taxon>Colletotrichum</taxon>
    </lineage>
</organism>
<proteinExistence type="predicted"/>
<dbReference type="EMBL" id="MJBS01000002">
    <property type="protein sequence ID" value="OHF04360.1"/>
    <property type="molecule type" value="Genomic_DNA"/>
</dbReference>
<name>A0A1G4BSJ0_9PEZI</name>
<evidence type="ECO:0000256" key="1">
    <source>
        <dbReference type="SAM" id="MobiDB-lite"/>
    </source>
</evidence>
<keyword evidence="3" id="KW-1185">Reference proteome</keyword>
<protein>
    <submittedName>
        <fullName evidence="2">Uncharacterized protein</fullName>
    </submittedName>
</protein>
<feature type="region of interest" description="Disordered" evidence="1">
    <location>
        <begin position="42"/>
        <end position="118"/>
    </location>
</feature>
<sequence>MGFDGGGGAHMDVVDTVLWYGFCPMEGRCVTGGMLQERVASEADTEFEPAGEVDRRRSLISSEPNDYGGGVDDRSALGSRDMRRPSIEDALDQTKDKRDRLRTKAGGPVVTGEASCKE</sequence>
<feature type="compositionally biased region" description="Basic and acidic residues" evidence="1">
    <location>
        <begin position="71"/>
        <end position="99"/>
    </location>
</feature>
<reference evidence="2 3" key="1">
    <citation type="submission" date="2016-09" db="EMBL/GenBank/DDBJ databases">
        <authorList>
            <person name="Capua I."/>
            <person name="De Benedictis P."/>
            <person name="Joannis T."/>
            <person name="Lombin L.H."/>
            <person name="Cattoli G."/>
        </authorList>
    </citation>
    <scope>NUCLEOTIDE SEQUENCE [LARGE SCALE GENOMIC DNA]</scope>
    <source>
        <strain evidence="2 3">IMI 309357</strain>
    </source>
</reference>
<evidence type="ECO:0000313" key="3">
    <source>
        <dbReference type="Proteomes" id="UP000176998"/>
    </source>
</evidence>
<evidence type="ECO:0000313" key="2">
    <source>
        <dbReference type="EMBL" id="OHF04360.1"/>
    </source>
</evidence>
<dbReference type="AlphaFoldDB" id="A0A1G4BSJ0"/>
<dbReference type="GeneID" id="34553380"/>